<dbReference type="eggNOG" id="COG1714">
    <property type="taxonomic scope" value="Bacteria"/>
</dbReference>
<dbReference type="EMBL" id="AVCH01000011">
    <property type="protein sequence ID" value="KFN52034.1"/>
    <property type="molecule type" value="Genomic_DNA"/>
</dbReference>
<keyword evidence="2" id="KW-1003">Cell membrane</keyword>
<name>A0A091BMJ7_9GAMM</name>
<dbReference type="Proteomes" id="UP000029392">
    <property type="component" value="Unassembled WGS sequence"/>
</dbReference>
<evidence type="ECO:0000256" key="6">
    <source>
        <dbReference type="SAM" id="Phobius"/>
    </source>
</evidence>
<evidence type="ECO:0000256" key="5">
    <source>
        <dbReference type="ARBA" id="ARBA00023136"/>
    </source>
</evidence>
<organism evidence="8 9">
    <name type="scientific">Arenimonas malthae CC-JY-1</name>
    <dbReference type="NCBI Taxonomy" id="1384054"/>
    <lineage>
        <taxon>Bacteria</taxon>
        <taxon>Pseudomonadati</taxon>
        <taxon>Pseudomonadota</taxon>
        <taxon>Gammaproteobacteria</taxon>
        <taxon>Lysobacterales</taxon>
        <taxon>Lysobacteraceae</taxon>
        <taxon>Arenimonas</taxon>
    </lineage>
</organism>
<evidence type="ECO:0000313" key="8">
    <source>
        <dbReference type="EMBL" id="KFN52034.1"/>
    </source>
</evidence>
<dbReference type="OrthoDB" id="9793824at2"/>
<proteinExistence type="predicted"/>
<keyword evidence="3 6" id="KW-0812">Transmembrane</keyword>
<accession>A0A091BMJ7</accession>
<dbReference type="PANTHER" id="PTHR36115">
    <property type="entry name" value="PROLINE-RICH ANTIGEN HOMOLOG-RELATED"/>
    <property type="match status" value="1"/>
</dbReference>
<dbReference type="InterPro" id="IPR010432">
    <property type="entry name" value="RDD"/>
</dbReference>
<evidence type="ECO:0000256" key="4">
    <source>
        <dbReference type="ARBA" id="ARBA00022989"/>
    </source>
</evidence>
<dbReference type="InterPro" id="IPR051791">
    <property type="entry name" value="Pra-immunoreactive"/>
</dbReference>
<feature type="domain" description="RDD" evidence="7">
    <location>
        <begin position="4"/>
        <end position="178"/>
    </location>
</feature>
<dbReference type="PATRIC" id="fig|1384054.3.peg.293"/>
<keyword evidence="4 6" id="KW-1133">Transmembrane helix</keyword>
<evidence type="ECO:0000313" key="9">
    <source>
        <dbReference type="Proteomes" id="UP000029392"/>
    </source>
</evidence>
<dbReference type="RefSeq" id="WP_052385589.1">
    <property type="nucleotide sequence ID" value="NZ_AVCH01000011.1"/>
</dbReference>
<dbReference type="Pfam" id="PF06271">
    <property type="entry name" value="RDD"/>
    <property type="match status" value="1"/>
</dbReference>
<sequence length="230" mass="24494">MATPAGFWRRYAAWSLDSLAPLALSVPLLWGTGQRWLAQTDLHLSKLQLRLFELADAAMGQGLDPLQALPGWTNDPALRAALGDLAGAWLHAALVAMAVLFALSAAWWVAFEASPWQATPGKRLFGLRVACRDGGRPGPGRVALRFLAGIPSWCLLHLGHAMAGWRADHRALHDLLSGTRVVLAPGAAAAMPPGARRWLWAQAIALLAAFAAVATFYAVLAFEALATGLP</sequence>
<evidence type="ECO:0000256" key="1">
    <source>
        <dbReference type="ARBA" id="ARBA00004651"/>
    </source>
</evidence>
<feature type="transmembrane region" description="Helical" evidence="6">
    <location>
        <begin position="198"/>
        <end position="220"/>
    </location>
</feature>
<comment type="caution">
    <text evidence="8">The sequence shown here is derived from an EMBL/GenBank/DDBJ whole genome shotgun (WGS) entry which is preliminary data.</text>
</comment>
<dbReference type="GO" id="GO:0005886">
    <property type="term" value="C:plasma membrane"/>
    <property type="evidence" value="ECO:0007669"/>
    <property type="project" value="UniProtKB-SubCell"/>
</dbReference>
<dbReference type="AlphaFoldDB" id="A0A091BMJ7"/>
<keyword evidence="9" id="KW-1185">Reference proteome</keyword>
<feature type="transmembrane region" description="Helical" evidence="6">
    <location>
        <begin position="88"/>
        <end position="110"/>
    </location>
</feature>
<evidence type="ECO:0000256" key="2">
    <source>
        <dbReference type="ARBA" id="ARBA00022475"/>
    </source>
</evidence>
<reference evidence="8 9" key="1">
    <citation type="submission" date="2013-09" db="EMBL/GenBank/DDBJ databases">
        <title>Genome sequencing of Arenimonas malthae.</title>
        <authorList>
            <person name="Chen F."/>
            <person name="Wang G."/>
        </authorList>
    </citation>
    <scope>NUCLEOTIDE SEQUENCE [LARGE SCALE GENOMIC DNA]</scope>
    <source>
        <strain evidence="8 9">CC-JY-1</strain>
    </source>
</reference>
<comment type="subcellular location">
    <subcellularLocation>
        <location evidence="1">Cell membrane</location>
        <topology evidence="1">Multi-pass membrane protein</topology>
    </subcellularLocation>
</comment>
<dbReference type="STRING" id="1384054.N790_03635"/>
<protein>
    <recommendedName>
        <fullName evidence="7">RDD domain-containing protein</fullName>
    </recommendedName>
</protein>
<keyword evidence="5 6" id="KW-0472">Membrane</keyword>
<evidence type="ECO:0000259" key="7">
    <source>
        <dbReference type="Pfam" id="PF06271"/>
    </source>
</evidence>
<gene>
    <name evidence="8" type="ORF">N790_03635</name>
</gene>
<evidence type="ECO:0000256" key="3">
    <source>
        <dbReference type="ARBA" id="ARBA00022692"/>
    </source>
</evidence>